<protein>
    <submittedName>
        <fullName evidence="3">Disulfide bond formation protein DsbA</fullName>
    </submittedName>
</protein>
<evidence type="ECO:0000256" key="1">
    <source>
        <dbReference type="ARBA" id="ARBA00003565"/>
    </source>
</evidence>
<dbReference type="Gene3D" id="3.40.30.10">
    <property type="entry name" value="Glutaredoxin"/>
    <property type="match status" value="1"/>
</dbReference>
<dbReference type="Proteomes" id="UP001314181">
    <property type="component" value="Unassembled WGS sequence"/>
</dbReference>
<comment type="function">
    <text evidence="1">May be required for disulfide bond formation in some proteins.</text>
</comment>
<evidence type="ECO:0000259" key="2">
    <source>
        <dbReference type="PROSITE" id="PS51352"/>
    </source>
</evidence>
<name>A0ABM9N6V9_9RICK</name>
<accession>A0ABM9N6V9</accession>
<proteinExistence type="predicted"/>
<dbReference type="InterPro" id="IPR013766">
    <property type="entry name" value="Thioredoxin_domain"/>
</dbReference>
<evidence type="ECO:0000313" key="3">
    <source>
        <dbReference type="EMBL" id="CAK8162289.1"/>
    </source>
</evidence>
<dbReference type="SUPFAM" id="SSF52833">
    <property type="entry name" value="Thioredoxin-like"/>
    <property type="match status" value="1"/>
</dbReference>
<comment type="caution">
    <text evidence="3">The sequence shown here is derived from an EMBL/GenBank/DDBJ whole genome shotgun (WGS) entry which is preliminary data.</text>
</comment>
<dbReference type="PROSITE" id="PS51352">
    <property type="entry name" value="THIOREDOXIN_2"/>
    <property type="match status" value="1"/>
</dbReference>
<reference evidence="3 4" key="1">
    <citation type="submission" date="2024-01" db="EMBL/GenBank/DDBJ databases">
        <authorList>
            <person name="Kunselman E."/>
        </authorList>
    </citation>
    <scope>NUCLEOTIDE SEQUENCE [LARGE SCALE GENOMIC DNA]</scope>
    <source>
        <strain evidence="3">2 abalone samples</strain>
    </source>
</reference>
<evidence type="ECO:0000313" key="4">
    <source>
        <dbReference type="Proteomes" id="UP001314181"/>
    </source>
</evidence>
<keyword evidence="4" id="KW-1185">Reference proteome</keyword>
<gene>
    <name evidence="3" type="ORF">CAXC1_100018</name>
</gene>
<dbReference type="EMBL" id="CAWVOK010000001">
    <property type="protein sequence ID" value="CAK8162289.1"/>
    <property type="molecule type" value="Genomic_DNA"/>
</dbReference>
<dbReference type="InterPro" id="IPR036249">
    <property type="entry name" value="Thioredoxin-like_sf"/>
</dbReference>
<dbReference type="RefSeq" id="WP_338363239.1">
    <property type="nucleotide sequence ID" value="NZ_CAWVOK010000001.1"/>
</dbReference>
<feature type="domain" description="Thioredoxin" evidence="2">
    <location>
        <begin position="10"/>
        <end position="196"/>
    </location>
</feature>
<organism evidence="3 4">
    <name type="scientific">Candidatus Xenohaliotis californiensis</name>
    <dbReference type="NCBI Taxonomy" id="84677"/>
    <lineage>
        <taxon>Bacteria</taxon>
        <taxon>Pseudomonadati</taxon>
        <taxon>Pseudomonadota</taxon>
        <taxon>Alphaproteobacteria</taxon>
        <taxon>Rickettsiales</taxon>
        <taxon>Anaplasmataceae</taxon>
        <taxon>Candidatus Xenohaliotis</taxon>
    </lineage>
</organism>
<sequence>MKKLLFILIIPICVRALDENLLGLLDGDDFFGSKSAPIIMITYDSVSCPHCAQFNMETIPSLKRKFASDVLFIHRDFPMDKPSLYGTALLECVGVEQARKLRMLLFQSQSKWVFSRNTTKLLDNIYNSIKISGISREKYDKCINDNDAITEMINRKENAMKKIGVFATPTHFINGKKYEGAHPDEFFIEIFEKLLKNMQYKQSDL</sequence>
<dbReference type="InterPro" id="IPR012336">
    <property type="entry name" value="Thioredoxin-like_fold"/>
</dbReference>
<dbReference type="Pfam" id="PF13462">
    <property type="entry name" value="Thioredoxin_4"/>
    <property type="match status" value="1"/>
</dbReference>